<dbReference type="PROSITE" id="PS51820">
    <property type="entry name" value="PA14"/>
    <property type="match status" value="1"/>
</dbReference>
<sequence length="1416" mass="149744">MNTSAPPVRILFLCLFMLGSYLVQGQSISKPIVSGSPVCSNQLEVTFDATKAIIFGNFDSNTNYYIELQKSGTIVYSTLFKSDKTTSLFGEWTISLSTKITPPTAFPPGSGYTIGVRSTNPDVPSVASDPFTIYAGPISPAIGSISQPTCTTSTGSVILNGLPSTGSWTITESPGGLTKTGTGTSTTFTGLTSGTHTFKVTSANGCISSVSANVVIDPPPTVPAAPAVGQITQPTCTSATGSVALSGLPSGNWTITESPGGLTKTGIGTSTTFTGLSAGTHIFTVTNETGCTSPASANVAIDTPPNPPAPIVSSVIQPTCSTATGSVTLSGLPSGNWTINPGEITGSGPTKTITGLSPGNYTFTVDVPKTTTGLKAEYFNNRYLSGTPSLTRTDATVNFDWGSGNPGSPINSDNFSVKWSGQIQPLYSENYTFKTRSDDGIILKVNGELIFENWTDHSASFNEGKIRLTAGVKYDIVLEYYEKGGNAVAQLYWSSRRQEEQIVPQSQLFSDTGKCTSFSSEPVVINPQPATPAAPVVGSVTQPTCTSATGSVSLSGLPSGSWIINPGGITGSGTNKTITGLVPGNYNYTVTNSSGCVSSATANVVINPQPLSISNNSINYSGETRNICSASTASQIHGSQPTGGSGTYLYLWESSISGPDEGFEEASGTNTNLNYIPGTLTQTTWFRRIVNSGVCGASTSNVIKVSVNPLPKLTPTSGDTTICLGQTVNLSGKLSGTAPWMVRGTINGAAFSVSSPSASLSYPFSPTVSTTVKITSITDANGCTNNEVHSITISVSQENVWTGAEDTNWNNKANWSCNTLPTLKTDVLIPNGLQNYPKVNTGQNALARKLTIESGASVFINGNWIRMAGDLVNSGVFNVENGSVSFEGANTQQIPSAAFLNDNVLNLNIKNPAGVTSNANIRILNSLKVEQGIFNTGNNLLLISNEAGTAYIDGSGTGTVTGSVSMQRYLSNAFGYKYFSTPFQNTSVEDLAANFELQDATTGFPHLYQYLENRQDGSGNDLTGWEKYLDATSVINAGFGYAINPKGNAVSLTLQLSGTVNNGAVTVDLENNDGTYTNGFNLVGNPYPSPIDWNLIVGSLNGIDNAIHFFTAGSDDRYTGTYTSYIDGISTDGRSSSVIPSMQGFFVRVSDPANGVYPATASLQFKNAYRVGNQSEPNYYRAKNKAEVPQIKLMAGFKGEEMADATVIYFRHGATTGFEKEMDAQKLLNTAVNVPSVYSLTALQEKLSINAVSGTSMETMEIPLGISAERSGEMSLSLAETNNLFPSVYIYLKDIKKNVLKDLEKDGDYTFTSQKGQINDRFVLMFSSEKLSPVQMELAMEDFTVYTKNEQVLVRLNLPNNAEGKVILSSMAGQVLQSKRGSGKDVLTFSGMAAGIYLVTLKTEQESQTKKVIFKE</sequence>
<proteinExistence type="predicted"/>
<evidence type="ECO:0000256" key="1">
    <source>
        <dbReference type="ARBA" id="ARBA00022729"/>
    </source>
</evidence>
<comment type="caution">
    <text evidence="3">The sequence shown here is derived from an EMBL/GenBank/DDBJ whole genome shotgun (WGS) entry which is preliminary data.</text>
</comment>
<organism evidence="3 4">
    <name type="scientific">Salinimicrobium profundisediminis</name>
    <dbReference type="NCBI Taxonomy" id="2994553"/>
    <lineage>
        <taxon>Bacteria</taxon>
        <taxon>Pseudomonadati</taxon>
        <taxon>Bacteroidota</taxon>
        <taxon>Flavobacteriia</taxon>
        <taxon>Flavobacteriales</taxon>
        <taxon>Flavobacteriaceae</taxon>
        <taxon>Salinimicrobium</taxon>
    </lineage>
</organism>
<dbReference type="SMART" id="SM00758">
    <property type="entry name" value="PA14"/>
    <property type="match status" value="1"/>
</dbReference>
<dbReference type="SUPFAM" id="SSF56988">
    <property type="entry name" value="Anthrax protective antigen"/>
    <property type="match status" value="1"/>
</dbReference>
<reference evidence="3" key="1">
    <citation type="submission" date="2022-11" db="EMBL/GenBank/DDBJ databases">
        <title>Salinimicrobium profundisediminis sp. nov., isolated from deep-sea sediment of the Mariana Trench.</title>
        <authorList>
            <person name="Fu H."/>
        </authorList>
    </citation>
    <scope>NUCLEOTIDE SEQUENCE</scope>
    <source>
        <strain evidence="3">MT39</strain>
    </source>
</reference>
<evidence type="ECO:0000259" key="2">
    <source>
        <dbReference type="PROSITE" id="PS51820"/>
    </source>
</evidence>
<dbReference type="Pfam" id="PF07691">
    <property type="entry name" value="PA14"/>
    <property type="match status" value="1"/>
</dbReference>
<dbReference type="InterPro" id="IPR011658">
    <property type="entry name" value="PA14_dom"/>
</dbReference>
<dbReference type="NCBIfam" id="TIGR04183">
    <property type="entry name" value="Por_Secre_tail"/>
    <property type="match status" value="1"/>
</dbReference>
<dbReference type="Proteomes" id="UP001148482">
    <property type="component" value="Unassembled WGS sequence"/>
</dbReference>
<gene>
    <name evidence="3" type="ORF">OQ279_02585</name>
</gene>
<feature type="domain" description="PA14" evidence="2">
    <location>
        <begin position="369"/>
        <end position="507"/>
    </location>
</feature>
<evidence type="ECO:0000313" key="4">
    <source>
        <dbReference type="Proteomes" id="UP001148482"/>
    </source>
</evidence>
<accession>A0A9X3CUL2</accession>
<dbReference type="RefSeq" id="WP_266068227.1">
    <property type="nucleotide sequence ID" value="NZ_JAPJDA010000003.1"/>
</dbReference>
<keyword evidence="1" id="KW-0732">Signal</keyword>
<protein>
    <submittedName>
        <fullName evidence="3">PA14 domain-containing protein</fullName>
    </submittedName>
</protein>
<dbReference type="Gene3D" id="3.90.182.10">
    <property type="entry name" value="Toxin - Anthrax Protective Antigen,domain 1"/>
    <property type="match status" value="1"/>
</dbReference>
<dbReference type="InterPro" id="IPR026444">
    <property type="entry name" value="Secre_tail"/>
</dbReference>
<name>A0A9X3CUL2_9FLAO</name>
<dbReference type="EMBL" id="JAPJDA010000003">
    <property type="protein sequence ID" value="MCX2837028.1"/>
    <property type="molecule type" value="Genomic_DNA"/>
</dbReference>
<evidence type="ECO:0000313" key="3">
    <source>
        <dbReference type="EMBL" id="MCX2837028.1"/>
    </source>
</evidence>
<dbReference type="InterPro" id="IPR037524">
    <property type="entry name" value="PA14/GLEYA"/>
</dbReference>
<keyword evidence="4" id="KW-1185">Reference proteome</keyword>